<comment type="caution">
    <text evidence="2">The sequence shown here is derived from an EMBL/GenBank/DDBJ whole genome shotgun (WGS) entry which is preliminary data.</text>
</comment>
<evidence type="ECO:0000313" key="3">
    <source>
        <dbReference type="Proteomes" id="UP001153069"/>
    </source>
</evidence>
<dbReference type="AlphaFoldDB" id="A0A9N8EWG6"/>
<feature type="region of interest" description="Disordered" evidence="1">
    <location>
        <begin position="317"/>
        <end position="358"/>
    </location>
</feature>
<organism evidence="2 3">
    <name type="scientific">Seminavis robusta</name>
    <dbReference type="NCBI Taxonomy" id="568900"/>
    <lineage>
        <taxon>Eukaryota</taxon>
        <taxon>Sar</taxon>
        <taxon>Stramenopiles</taxon>
        <taxon>Ochrophyta</taxon>
        <taxon>Bacillariophyta</taxon>
        <taxon>Bacillariophyceae</taxon>
        <taxon>Bacillariophycidae</taxon>
        <taxon>Naviculales</taxon>
        <taxon>Naviculaceae</taxon>
        <taxon>Seminavis</taxon>
    </lineage>
</organism>
<protein>
    <submittedName>
        <fullName evidence="2">Uncharacterized protein</fullName>
    </submittedName>
</protein>
<gene>
    <name evidence="2" type="ORF">SEMRO_1964_G308170.1</name>
</gene>
<evidence type="ECO:0000313" key="2">
    <source>
        <dbReference type="EMBL" id="CAB9527244.1"/>
    </source>
</evidence>
<accession>A0A9N8EWG6</accession>
<evidence type="ECO:0000256" key="1">
    <source>
        <dbReference type="SAM" id="MobiDB-lite"/>
    </source>
</evidence>
<dbReference type="Proteomes" id="UP001153069">
    <property type="component" value="Unassembled WGS sequence"/>
</dbReference>
<proteinExistence type="predicted"/>
<reference evidence="2" key="1">
    <citation type="submission" date="2020-06" db="EMBL/GenBank/DDBJ databases">
        <authorList>
            <consortium name="Plant Systems Biology data submission"/>
        </authorList>
    </citation>
    <scope>NUCLEOTIDE SEQUENCE</scope>
    <source>
        <strain evidence="2">D6</strain>
    </source>
</reference>
<keyword evidence="3" id="KW-1185">Reference proteome</keyword>
<dbReference type="EMBL" id="CAICTM010001962">
    <property type="protein sequence ID" value="CAB9527244.1"/>
    <property type="molecule type" value="Genomic_DNA"/>
</dbReference>
<name>A0A9N8EWG6_9STRA</name>
<sequence>MMRAPRMDDWLRNQEAAVSHLQGPTNLEVKRRDDESWESGEKHFWSHATKLQRFEWILRNTRGVPQEKLDWLCSEVRGFTVHDWFNAFCRGSPTLIGYGGYPFPQTDEEWLSEDVRPRYADATSDSNDLVFSNRDAMRLVFNKIINDKCLMIDFCVASGRSGGKWQFWPLVDRYMNCFTVNELMMASDFTFEEFNARYLDEIAMSPPSDYEMSGTTVDLSNVRDDEDKKRPAVVPSPEASLVAASVVAPSVASLVPVAASAEVPAFASLPTSGGNETVENQGLETQPRVKEINNDGEELEFVRAVLVDQFDAVSNDSKVAAMKKKSRKRKKKHSKADDCKPAANNNKKSKSVMEKKQK</sequence>
<feature type="compositionally biased region" description="Basic residues" evidence="1">
    <location>
        <begin position="321"/>
        <end position="334"/>
    </location>
</feature>